<sequence>MNDWTYKLGEEILTPFGRQQLFDLGVSMRMKYGFLLQNFTETNTLPVFRTESQDRMLASAQNFALGFFGYPLDGQYQQSITIEDNGFNNTLAPYKTCPNAGDRSKSDRGVDYVKQWSAIYLEAALGRLQPQMHGYDLTIEDIYTFQQMCAYETVAIGYSKFCELFTKEEWKGFNYAMDLFFWYGSAFGSPVARVQGIGYVQELVARLTHTPISVHNSSTNSTLDDNPATFPLGQSLYVDATHEVVVLNVITALNLSTFAEGGPLPADHIPEHRKFKASHLAPFATNIQFQLLSCESHADPQIRIIINDGVVPLTGIRGCPEDKDGKCPVPAFVEAQRDIIARTDWNWACHGDWHVPSGPAWNTTTGDAPQRGTV</sequence>
<dbReference type="AlphaFoldDB" id="A0A2G8SAQ3"/>
<evidence type="ECO:0000256" key="1">
    <source>
        <dbReference type="ARBA" id="ARBA00022801"/>
    </source>
</evidence>
<evidence type="ECO:0000313" key="2">
    <source>
        <dbReference type="EMBL" id="PIL30835.1"/>
    </source>
</evidence>
<organism evidence="2 3">
    <name type="scientific">Ganoderma sinense ZZ0214-1</name>
    <dbReference type="NCBI Taxonomy" id="1077348"/>
    <lineage>
        <taxon>Eukaryota</taxon>
        <taxon>Fungi</taxon>
        <taxon>Dikarya</taxon>
        <taxon>Basidiomycota</taxon>
        <taxon>Agaricomycotina</taxon>
        <taxon>Agaricomycetes</taxon>
        <taxon>Polyporales</taxon>
        <taxon>Polyporaceae</taxon>
        <taxon>Ganoderma</taxon>
    </lineage>
</organism>
<evidence type="ECO:0000313" key="3">
    <source>
        <dbReference type="Proteomes" id="UP000230002"/>
    </source>
</evidence>
<keyword evidence="1" id="KW-0378">Hydrolase</keyword>
<keyword evidence="3" id="KW-1185">Reference proteome</keyword>
<accession>A0A2G8SAQ3</accession>
<dbReference type="InterPro" id="IPR029033">
    <property type="entry name" value="His_PPase_superfam"/>
</dbReference>
<dbReference type="GO" id="GO:0003993">
    <property type="term" value="F:acid phosphatase activity"/>
    <property type="evidence" value="ECO:0007669"/>
    <property type="project" value="TreeGrafter"/>
</dbReference>
<dbReference type="Proteomes" id="UP000230002">
    <property type="component" value="Unassembled WGS sequence"/>
</dbReference>
<gene>
    <name evidence="2" type="ORF">GSI_07003</name>
</gene>
<dbReference type="CDD" id="cd07061">
    <property type="entry name" value="HP_HAP_like"/>
    <property type="match status" value="1"/>
</dbReference>
<dbReference type="SUPFAM" id="SSF53254">
    <property type="entry name" value="Phosphoglycerate mutase-like"/>
    <property type="match status" value="1"/>
</dbReference>
<name>A0A2G8SAQ3_9APHY</name>
<reference evidence="2 3" key="1">
    <citation type="journal article" date="2015" name="Sci. Rep.">
        <title>Chromosome-level genome map provides insights into diverse defense mechanisms in the medicinal fungus Ganoderma sinense.</title>
        <authorList>
            <person name="Zhu Y."/>
            <person name="Xu J."/>
            <person name="Sun C."/>
            <person name="Zhou S."/>
            <person name="Xu H."/>
            <person name="Nelson D.R."/>
            <person name="Qian J."/>
            <person name="Song J."/>
            <person name="Luo H."/>
            <person name="Xiang L."/>
            <person name="Li Y."/>
            <person name="Xu Z."/>
            <person name="Ji A."/>
            <person name="Wang L."/>
            <person name="Lu S."/>
            <person name="Hayward A."/>
            <person name="Sun W."/>
            <person name="Li X."/>
            <person name="Schwartz D.C."/>
            <person name="Wang Y."/>
            <person name="Chen S."/>
        </authorList>
    </citation>
    <scope>NUCLEOTIDE SEQUENCE [LARGE SCALE GENOMIC DNA]</scope>
    <source>
        <strain evidence="2 3">ZZ0214-1</strain>
    </source>
</reference>
<dbReference type="EMBL" id="AYKW01000013">
    <property type="protein sequence ID" value="PIL30835.1"/>
    <property type="molecule type" value="Genomic_DNA"/>
</dbReference>
<dbReference type="InterPro" id="IPR000560">
    <property type="entry name" value="His_Pase_clade-2"/>
</dbReference>
<proteinExistence type="predicted"/>
<comment type="caution">
    <text evidence="2">The sequence shown here is derived from an EMBL/GenBank/DDBJ whole genome shotgun (WGS) entry which is preliminary data.</text>
</comment>
<dbReference type="Pfam" id="PF00328">
    <property type="entry name" value="His_Phos_2"/>
    <property type="match status" value="1"/>
</dbReference>
<dbReference type="STRING" id="1077348.A0A2G8SAQ3"/>
<dbReference type="PANTHER" id="PTHR20963:SF42">
    <property type="entry name" value="PHOSPHOGLYCERATE MUTASE-LIKE PROTEIN"/>
    <property type="match status" value="1"/>
</dbReference>
<dbReference type="OrthoDB" id="6509975at2759"/>
<protein>
    <recommendedName>
        <fullName evidence="4">Phosphoglycerate mutase-like protein</fullName>
    </recommendedName>
</protein>
<evidence type="ECO:0008006" key="4">
    <source>
        <dbReference type="Google" id="ProtNLM"/>
    </source>
</evidence>
<dbReference type="Gene3D" id="3.40.50.1240">
    <property type="entry name" value="Phosphoglycerate mutase-like"/>
    <property type="match status" value="1"/>
</dbReference>
<dbReference type="PANTHER" id="PTHR20963">
    <property type="entry name" value="MULTIPLE INOSITOL POLYPHOSPHATE PHOSPHATASE-RELATED"/>
    <property type="match status" value="1"/>
</dbReference>